<name>A0ABT2GY10_9MICO</name>
<sequence length="250" mass="26285">MIDLSGKIAVVTGGARGIGAATTSQLVACGAQVVIADVRQDAAEEAARRLAPGVHGRYVDVTDSSSVRELVESVAAEFGRLDIWINNAGIVEDSLALDLADDVWQRTIDVDLTGTFYGAREAGRYMCAHGGGAVVNISSIAAYRATRPEHHVAYDVAKIGVAHMAKVLASEWATAGVRVNAVAPGYTNTDILKDVGANNPEIMKSWLSQIPQGRLIDPEEIARVVTFLASDAASSITGQVVHADAGFTAW</sequence>
<dbReference type="CDD" id="cd05233">
    <property type="entry name" value="SDR_c"/>
    <property type="match status" value="1"/>
</dbReference>
<reference evidence="3" key="1">
    <citation type="submission" date="2022-08" db="EMBL/GenBank/DDBJ databases">
        <authorList>
            <person name="Deng Y."/>
            <person name="Han X.-F."/>
            <person name="Zhang Y.-Q."/>
        </authorList>
    </citation>
    <scope>NUCLEOTIDE SEQUENCE</scope>
    <source>
        <strain evidence="3">CPCC 203386</strain>
    </source>
</reference>
<gene>
    <name evidence="3" type="ORF">N1032_03430</name>
</gene>
<protein>
    <submittedName>
        <fullName evidence="3">SDR family oxidoreductase</fullName>
    </submittedName>
</protein>
<evidence type="ECO:0000256" key="1">
    <source>
        <dbReference type="ARBA" id="ARBA00006484"/>
    </source>
</evidence>
<dbReference type="RefSeq" id="WP_259537447.1">
    <property type="nucleotide sequence ID" value="NZ_JANLCJ010000001.1"/>
</dbReference>
<dbReference type="Gene3D" id="3.40.50.720">
    <property type="entry name" value="NAD(P)-binding Rossmann-like Domain"/>
    <property type="match status" value="1"/>
</dbReference>
<comment type="similarity">
    <text evidence="1">Belongs to the short-chain dehydrogenases/reductases (SDR) family.</text>
</comment>
<comment type="caution">
    <text evidence="3">The sequence shown here is derived from an EMBL/GenBank/DDBJ whole genome shotgun (WGS) entry which is preliminary data.</text>
</comment>
<keyword evidence="2" id="KW-0560">Oxidoreductase</keyword>
<keyword evidence="4" id="KW-1185">Reference proteome</keyword>
<dbReference type="InterPro" id="IPR002347">
    <property type="entry name" value="SDR_fam"/>
</dbReference>
<evidence type="ECO:0000256" key="2">
    <source>
        <dbReference type="ARBA" id="ARBA00023002"/>
    </source>
</evidence>
<accession>A0ABT2GY10</accession>
<dbReference type="EMBL" id="JANLCJ010000001">
    <property type="protein sequence ID" value="MCS5732793.1"/>
    <property type="molecule type" value="Genomic_DNA"/>
</dbReference>
<dbReference type="PRINTS" id="PR00081">
    <property type="entry name" value="GDHRDH"/>
</dbReference>
<dbReference type="PANTHER" id="PTHR42760">
    <property type="entry name" value="SHORT-CHAIN DEHYDROGENASES/REDUCTASES FAMILY MEMBER"/>
    <property type="match status" value="1"/>
</dbReference>
<dbReference type="InterPro" id="IPR036291">
    <property type="entry name" value="NAD(P)-bd_dom_sf"/>
</dbReference>
<dbReference type="Proteomes" id="UP001165586">
    <property type="component" value="Unassembled WGS sequence"/>
</dbReference>
<organism evidence="3 4">
    <name type="scientific">Herbiconiux daphne</name>
    <dbReference type="NCBI Taxonomy" id="2970914"/>
    <lineage>
        <taxon>Bacteria</taxon>
        <taxon>Bacillati</taxon>
        <taxon>Actinomycetota</taxon>
        <taxon>Actinomycetes</taxon>
        <taxon>Micrococcales</taxon>
        <taxon>Microbacteriaceae</taxon>
        <taxon>Herbiconiux</taxon>
    </lineage>
</organism>
<dbReference type="SUPFAM" id="SSF51735">
    <property type="entry name" value="NAD(P)-binding Rossmann-fold domains"/>
    <property type="match status" value="1"/>
</dbReference>
<dbReference type="Pfam" id="PF13561">
    <property type="entry name" value="adh_short_C2"/>
    <property type="match status" value="1"/>
</dbReference>
<evidence type="ECO:0000313" key="3">
    <source>
        <dbReference type="EMBL" id="MCS5732793.1"/>
    </source>
</evidence>
<proteinExistence type="inferred from homology"/>
<evidence type="ECO:0000313" key="4">
    <source>
        <dbReference type="Proteomes" id="UP001165586"/>
    </source>
</evidence>
<dbReference type="PRINTS" id="PR00080">
    <property type="entry name" value="SDRFAMILY"/>
</dbReference>
<dbReference type="PANTHER" id="PTHR42760:SF115">
    <property type="entry name" value="3-OXOACYL-[ACYL-CARRIER-PROTEIN] REDUCTASE FABG"/>
    <property type="match status" value="1"/>
</dbReference>